<dbReference type="GO" id="GO:0016477">
    <property type="term" value="P:cell migration"/>
    <property type="evidence" value="ECO:0007669"/>
    <property type="project" value="TreeGrafter"/>
</dbReference>
<dbReference type="GeneTree" id="ENSGT00940000164955"/>
<comment type="subcellular location">
    <subcellularLocation>
        <location evidence="1">Membrane</location>
    </subcellularLocation>
</comment>
<organism evidence="9 10">
    <name type="scientific">Cyprinus carpio carpio</name>
    <dbReference type="NCBI Taxonomy" id="630221"/>
    <lineage>
        <taxon>Eukaryota</taxon>
        <taxon>Metazoa</taxon>
        <taxon>Chordata</taxon>
        <taxon>Craniata</taxon>
        <taxon>Vertebrata</taxon>
        <taxon>Euteleostomi</taxon>
        <taxon>Actinopterygii</taxon>
        <taxon>Neopterygii</taxon>
        <taxon>Teleostei</taxon>
        <taxon>Ostariophysi</taxon>
        <taxon>Cypriniformes</taxon>
        <taxon>Cyprinidae</taxon>
        <taxon>Cyprininae</taxon>
        <taxon>Cyprinus</taxon>
    </lineage>
</organism>
<dbReference type="InterPro" id="IPR015919">
    <property type="entry name" value="Cadherin-like_sf"/>
</dbReference>
<dbReference type="GO" id="GO:0005509">
    <property type="term" value="F:calcium ion binding"/>
    <property type="evidence" value="ECO:0007669"/>
    <property type="project" value="UniProtKB-UniRule"/>
</dbReference>
<feature type="transmembrane region" description="Helical" evidence="7">
    <location>
        <begin position="520"/>
        <end position="542"/>
    </location>
</feature>
<keyword evidence="4 7" id="KW-0472">Membrane</keyword>
<feature type="region of interest" description="Disordered" evidence="6">
    <location>
        <begin position="723"/>
        <end position="749"/>
    </location>
</feature>
<feature type="region of interest" description="Disordered" evidence="6">
    <location>
        <begin position="626"/>
        <end position="650"/>
    </location>
</feature>
<protein>
    <recommendedName>
        <fullName evidence="8">Cadherin domain-containing protein</fullName>
    </recommendedName>
</protein>
<dbReference type="PANTHER" id="PTHR24027">
    <property type="entry name" value="CADHERIN-23"/>
    <property type="match status" value="1"/>
</dbReference>
<dbReference type="GO" id="GO:0034332">
    <property type="term" value="P:adherens junction organization"/>
    <property type="evidence" value="ECO:0007669"/>
    <property type="project" value="TreeGrafter"/>
</dbReference>
<dbReference type="Gene3D" id="2.60.40.60">
    <property type="entry name" value="Cadherins"/>
    <property type="match status" value="4"/>
</dbReference>
<dbReference type="Ensembl" id="ENSCCRT00000100657.2">
    <property type="protein sequence ID" value="ENSCCRP00000092706.2"/>
    <property type="gene ID" value="ENSCCRG00000050153.2"/>
</dbReference>
<dbReference type="CDD" id="cd11304">
    <property type="entry name" value="Cadherin_repeat"/>
    <property type="match status" value="2"/>
</dbReference>
<sequence length="749" mass="84382">MKSQTLRLESTPTHQPAQSVLYVKKYQLVPRSHSPPYLFVCIRNWEMDIIFKHKSITTIFGCLFALFLHKICFADKICTVPSEPVTIKENNTADTVVVRINTTTKDVTLNLTENPGNAFDLRGSELIAKKGLDFETLSGPEELTVQIRCNKTGHRSITLTVIVRVVNINDNPPSFDKSEYTLDVNELTPVNTSIGLIEAIDDDSEVLYYSMEPTVNRYFRLETMYTPNILVNKILDYDVIQQVKLILHVQDTPPPSQLVEHSFTASATIIVNIIDIDNRPPWFQPCTRVTIGNAKICLSLGYKVRVNLTEKQDGALQLQPGPVFARDGDKSRNEEISYKIVRGNEDNIFQIDEKSGNISMLKPADIAGPISLLVLASQVVNRDQFATTSVTIDVMKKSRNAPRFEKDRYEGYVYSNSGPENMVLRDRTSNRPIRVRARDEDFASGINPDVRYEVQYSSYVNITTDGFILLKKAVRTDSFALQLRAVDVSTGEIGTASLSVTVVPSVGVQSPDEGYRAGDMALLGFVMAALLVLCLIVIGYLISRVKKGNPDAFKSECLGLCLKFTQPPNRPSPRDSMQFTYDGFLNEGDTGRSRSRRAELRERRLDAVQDVRVRVIPRKRQRHCSSCGLQTHTNHSHHSPAIQARGKANKHKVKSILAKERRKDDRQKTVWFKESEDSSDIEVEIIPDTIGLKPEEDMEKVEWDFASSQPQDSEMELGELTTLNIQDLSSRETAISDSREGLNTERRDQ</sequence>
<evidence type="ECO:0000313" key="9">
    <source>
        <dbReference type="Ensembl" id="ENSCCRP00000092706.2"/>
    </source>
</evidence>
<proteinExistence type="predicted"/>
<dbReference type="InterPro" id="IPR039808">
    <property type="entry name" value="Cadherin"/>
</dbReference>
<dbReference type="Proteomes" id="UP001108240">
    <property type="component" value="Unplaced"/>
</dbReference>
<evidence type="ECO:0000256" key="1">
    <source>
        <dbReference type="ARBA" id="ARBA00004370"/>
    </source>
</evidence>
<reference evidence="9" key="1">
    <citation type="submission" date="2025-08" db="UniProtKB">
        <authorList>
            <consortium name="Ensembl"/>
        </authorList>
    </citation>
    <scope>IDENTIFICATION</scope>
</reference>
<dbReference type="OMA" id="RASDMEM"/>
<feature type="domain" description="Cadherin" evidence="8">
    <location>
        <begin position="79"/>
        <end position="175"/>
    </location>
</feature>
<dbReference type="PRINTS" id="PR00205">
    <property type="entry name" value="CADHERIN"/>
</dbReference>
<dbReference type="GO" id="GO:0000902">
    <property type="term" value="P:cell morphogenesis"/>
    <property type="evidence" value="ECO:0007669"/>
    <property type="project" value="TreeGrafter"/>
</dbReference>
<evidence type="ECO:0000256" key="3">
    <source>
        <dbReference type="ARBA" id="ARBA00022837"/>
    </source>
</evidence>
<dbReference type="GO" id="GO:0044331">
    <property type="term" value="P:cell-cell adhesion mediated by cadherin"/>
    <property type="evidence" value="ECO:0007669"/>
    <property type="project" value="TreeGrafter"/>
</dbReference>
<keyword evidence="7" id="KW-0812">Transmembrane</keyword>
<reference evidence="9" key="2">
    <citation type="submission" date="2025-09" db="UniProtKB">
        <authorList>
            <consortium name="Ensembl"/>
        </authorList>
    </citation>
    <scope>IDENTIFICATION</scope>
</reference>
<dbReference type="GO" id="GO:0016339">
    <property type="term" value="P:calcium-dependent cell-cell adhesion via plasma membrane cell adhesion molecules"/>
    <property type="evidence" value="ECO:0007669"/>
    <property type="project" value="TreeGrafter"/>
</dbReference>
<dbReference type="GO" id="GO:0016342">
    <property type="term" value="C:catenin complex"/>
    <property type="evidence" value="ECO:0007669"/>
    <property type="project" value="TreeGrafter"/>
</dbReference>
<keyword evidence="7" id="KW-1133">Transmembrane helix</keyword>
<dbReference type="InterPro" id="IPR002126">
    <property type="entry name" value="Cadherin-like_dom"/>
</dbReference>
<keyword evidence="10" id="KW-1185">Reference proteome</keyword>
<dbReference type="GO" id="GO:0045296">
    <property type="term" value="F:cadherin binding"/>
    <property type="evidence" value="ECO:0007669"/>
    <property type="project" value="TreeGrafter"/>
</dbReference>
<dbReference type="GO" id="GO:0007156">
    <property type="term" value="P:homophilic cell adhesion via plasma membrane adhesion molecules"/>
    <property type="evidence" value="ECO:0007669"/>
    <property type="project" value="InterPro"/>
</dbReference>
<evidence type="ECO:0000256" key="7">
    <source>
        <dbReference type="SAM" id="Phobius"/>
    </source>
</evidence>
<dbReference type="GO" id="GO:0007043">
    <property type="term" value="P:cell-cell junction assembly"/>
    <property type="evidence" value="ECO:0007669"/>
    <property type="project" value="TreeGrafter"/>
</dbReference>
<evidence type="ECO:0000256" key="6">
    <source>
        <dbReference type="SAM" id="MobiDB-lite"/>
    </source>
</evidence>
<evidence type="ECO:0000256" key="4">
    <source>
        <dbReference type="ARBA" id="ARBA00023136"/>
    </source>
</evidence>
<feature type="domain" description="Cadherin" evidence="8">
    <location>
        <begin position="176"/>
        <end position="283"/>
    </location>
</feature>
<evidence type="ECO:0000259" key="8">
    <source>
        <dbReference type="PROSITE" id="PS50268"/>
    </source>
</evidence>
<keyword evidence="2" id="KW-0677">Repeat</keyword>
<feature type="compositionally biased region" description="Basic and acidic residues" evidence="6">
    <location>
        <begin position="737"/>
        <end position="749"/>
    </location>
</feature>
<dbReference type="GO" id="GO:0008013">
    <property type="term" value="F:beta-catenin binding"/>
    <property type="evidence" value="ECO:0007669"/>
    <property type="project" value="TreeGrafter"/>
</dbReference>
<dbReference type="SMART" id="SM00112">
    <property type="entry name" value="CA"/>
    <property type="match status" value="3"/>
</dbReference>
<dbReference type="Pfam" id="PF00028">
    <property type="entry name" value="Cadherin"/>
    <property type="match status" value="1"/>
</dbReference>
<keyword evidence="3 5" id="KW-0106">Calcium</keyword>
<accession>A0A8C1FKH8</accession>
<dbReference type="AlphaFoldDB" id="A0A8C1FKH8"/>
<evidence type="ECO:0000313" key="10">
    <source>
        <dbReference type="Proteomes" id="UP001108240"/>
    </source>
</evidence>
<evidence type="ECO:0000256" key="2">
    <source>
        <dbReference type="ARBA" id="ARBA00022737"/>
    </source>
</evidence>
<dbReference type="SUPFAM" id="SSF49313">
    <property type="entry name" value="Cadherin-like"/>
    <property type="match status" value="4"/>
</dbReference>
<evidence type="ECO:0000256" key="5">
    <source>
        <dbReference type="PROSITE-ProRule" id="PRU00043"/>
    </source>
</evidence>
<name>A0A8C1FKH8_CYPCA</name>
<dbReference type="GO" id="GO:0005912">
    <property type="term" value="C:adherens junction"/>
    <property type="evidence" value="ECO:0007669"/>
    <property type="project" value="TreeGrafter"/>
</dbReference>
<dbReference type="PANTHER" id="PTHR24027:SF414">
    <property type="entry name" value="CADHERIN-RELATED FAMILY MEMBER 5 ISOFORM X1"/>
    <property type="match status" value="1"/>
</dbReference>
<feature type="domain" description="Cadherin" evidence="8">
    <location>
        <begin position="323"/>
        <end position="404"/>
    </location>
</feature>
<dbReference type="PROSITE" id="PS50268">
    <property type="entry name" value="CADHERIN_2"/>
    <property type="match status" value="3"/>
</dbReference>
<feature type="compositionally biased region" description="Polar residues" evidence="6">
    <location>
        <begin position="723"/>
        <end position="736"/>
    </location>
</feature>